<dbReference type="PANTHER" id="PTHR10605:SF56">
    <property type="entry name" value="BIFUNCTIONAL HEPARAN SULFATE N-DEACETYLASE_N-SULFOTRANSFERASE"/>
    <property type="match status" value="1"/>
</dbReference>
<dbReference type="OrthoDB" id="4508169at2"/>
<dbReference type="Pfam" id="PF00685">
    <property type="entry name" value="Sulfotransfer_1"/>
    <property type="match status" value="1"/>
</dbReference>
<sequence length="256" mass="30636">MSANDRGPDFIIIGAQKSGTTSLYRYLTEHPRVAPAATKQVDFFAHESFRRGYGWYLAQFPQDRGKETLTGEASPYYMFHPHAPRRVFEFDPRIKLIAILRNPVDRTYSHYQHQVRNWREPLAFEEALEAEEARLRDETARLLADETYDSKLHRRHSYLARSRYAEQLERWYAHFPREQLLVLNSEALFEDPEAALDRVSAFLDLPPLRLDEYNTYMPGSYWKDMRPETRRRLIEYFRPHNRRLYELLGTEYPWDV</sequence>
<feature type="domain" description="Sulfotransferase" evidence="3">
    <location>
        <begin position="8"/>
        <end position="209"/>
    </location>
</feature>
<keyword evidence="1 4" id="KW-0808">Transferase</keyword>
<evidence type="ECO:0000256" key="2">
    <source>
        <dbReference type="ARBA" id="ARBA00023180"/>
    </source>
</evidence>
<accession>A0A4R1BU09</accession>
<dbReference type="RefSeq" id="WP_132687252.1">
    <property type="nucleotide sequence ID" value="NZ_SKBU01000001.1"/>
</dbReference>
<organism evidence="4 5">
    <name type="scientific">Rubrobacter taiwanensis</name>
    <dbReference type="NCBI Taxonomy" id="185139"/>
    <lineage>
        <taxon>Bacteria</taxon>
        <taxon>Bacillati</taxon>
        <taxon>Actinomycetota</taxon>
        <taxon>Rubrobacteria</taxon>
        <taxon>Rubrobacterales</taxon>
        <taxon>Rubrobacteraceae</taxon>
        <taxon>Rubrobacter</taxon>
    </lineage>
</organism>
<keyword evidence="5" id="KW-1185">Reference proteome</keyword>
<evidence type="ECO:0000256" key="1">
    <source>
        <dbReference type="ARBA" id="ARBA00022679"/>
    </source>
</evidence>
<reference evidence="4 5" key="1">
    <citation type="submission" date="2019-03" db="EMBL/GenBank/DDBJ databases">
        <title>Whole genome sequence of a novel Rubrobacter taiwanensis strain, isolated from Yellowstone National Park.</title>
        <authorList>
            <person name="Freed S."/>
            <person name="Ramaley R.F."/>
            <person name="Kyndt J.A."/>
        </authorList>
    </citation>
    <scope>NUCLEOTIDE SEQUENCE [LARGE SCALE GENOMIC DNA]</scope>
    <source>
        <strain evidence="4 5">Yellowstone</strain>
    </source>
</reference>
<comment type="caution">
    <text evidence="4">The sequence shown here is derived from an EMBL/GenBank/DDBJ whole genome shotgun (WGS) entry which is preliminary data.</text>
</comment>
<keyword evidence="2" id="KW-0325">Glycoprotein</keyword>
<protein>
    <submittedName>
        <fullName evidence="4">Sulfotransferase</fullName>
    </submittedName>
</protein>
<dbReference type="SUPFAM" id="SSF52540">
    <property type="entry name" value="P-loop containing nucleoside triphosphate hydrolases"/>
    <property type="match status" value="1"/>
</dbReference>
<dbReference type="EMBL" id="SKBU01000001">
    <property type="protein sequence ID" value="TCJ20786.1"/>
    <property type="molecule type" value="Genomic_DNA"/>
</dbReference>
<evidence type="ECO:0000313" key="5">
    <source>
        <dbReference type="Proteomes" id="UP000295244"/>
    </source>
</evidence>
<gene>
    <name evidence="4" type="ORF">E0L93_00740</name>
</gene>
<dbReference type="InterPro" id="IPR000863">
    <property type="entry name" value="Sulfotransferase_dom"/>
</dbReference>
<dbReference type="InterPro" id="IPR037359">
    <property type="entry name" value="NST/OST"/>
</dbReference>
<evidence type="ECO:0000313" key="4">
    <source>
        <dbReference type="EMBL" id="TCJ20786.1"/>
    </source>
</evidence>
<name>A0A4R1BU09_9ACTN</name>
<proteinExistence type="predicted"/>
<dbReference type="AlphaFoldDB" id="A0A4R1BU09"/>
<evidence type="ECO:0000259" key="3">
    <source>
        <dbReference type="Pfam" id="PF00685"/>
    </source>
</evidence>
<dbReference type="Gene3D" id="3.40.50.300">
    <property type="entry name" value="P-loop containing nucleotide triphosphate hydrolases"/>
    <property type="match status" value="1"/>
</dbReference>
<dbReference type="InterPro" id="IPR027417">
    <property type="entry name" value="P-loop_NTPase"/>
</dbReference>
<dbReference type="Proteomes" id="UP000295244">
    <property type="component" value="Unassembled WGS sequence"/>
</dbReference>
<dbReference type="GO" id="GO:0008146">
    <property type="term" value="F:sulfotransferase activity"/>
    <property type="evidence" value="ECO:0007669"/>
    <property type="project" value="InterPro"/>
</dbReference>
<dbReference type="PANTHER" id="PTHR10605">
    <property type="entry name" value="HEPARAN SULFATE SULFOTRANSFERASE"/>
    <property type="match status" value="1"/>
</dbReference>